<feature type="region of interest" description="Disordered" evidence="1">
    <location>
        <begin position="202"/>
        <end position="243"/>
    </location>
</feature>
<gene>
    <name evidence="2" type="ORF">PLEPLA_LOCUS11375</name>
</gene>
<feature type="compositionally biased region" description="Polar residues" evidence="1">
    <location>
        <begin position="127"/>
        <end position="137"/>
    </location>
</feature>
<dbReference type="EMBL" id="CADEAL010000657">
    <property type="protein sequence ID" value="CAB1423455.1"/>
    <property type="molecule type" value="Genomic_DNA"/>
</dbReference>
<reference evidence="2" key="1">
    <citation type="submission" date="2020-03" db="EMBL/GenBank/DDBJ databases">
        <authorList>
            <person name="Weist P."/>
        </authorList>
    </citation>
    <scope>NUCLEOTIDE SEQUENCE</scope>
</reference>
<name>A0A9N7U2A7_PLEPL</name>
<evidence type="ECO:0000313" key="3">
    <source>
        <dbReference type="Proteomes" id="UP001153269"/>
    </source>
</evidence>
<evidence type="ECO:0000256" key="1">
    <source>
        <dbReference type="SAM" id="MobiDB-lite"/>
    </source>
</evidence>
<protein>
    <submittedName>
        <fullName evidence="2">Uncharacterized protein</fullName>
    </submittedName>
</protein>
<evidence type="ECO:0000313" key="2">
    <source>
        <dbReference type="EMBL" id="CAB1423455.1"/>
    </source>
</evidence>
<dbReference type="Proteomes" id="UP001153269">
    <property type="component" value="Unassembled WGS sequence"/>
</dbReference>
<feature type="region of interest" description="Disordered" evidence="1">
    <location>
        <begin position="87"/>
        <end position="162"/>
    </location>
</feature>
<feature type="compositionally biased region" description="Pro residues" evidence="1">
    <location>
        <begin position="54"/>
        <end position="67"/>
    </location>
</feature>
<feature type="region of interest" description="Disordered" evidence="1">
    <location>
        <begin position="1"/>
        <end position="74"/>
    </location>
</feature>
<keyword evidence="3" id="KW-1185">Reference proteome</keyword>
<feature type="compositionally biased region" description="Polar residues" evidence="1">
    <location>
        <begin position="220"/>
        <end position="229"/>
    </location>
</feature>
<comment type="caution">
    <text evidence="2">The sequence shown here is derived from an EMBL/GenBank/DDBJ whole genome shotgun (WGS) entry which is preliminary data.</text>
</comment>
<proteinExistence type="predicted"/>
<accession>A0A9N7U2A7</accession>
<sequence>MATHDTRATTRTHKALKRTQSLREKPPQKPFQSNTMGPPHSEEHPQHFERNFPNKPPPPPPPPPPSMDPCVKPAALCLEQSQVLTEASPWTLRSGKNFQRTPPPPPPPPPPLLLLLPPLLPPDPGPTRTSQPAGSNQTPPPLHLFKSQRLYESTPDSDPAQLRRIPLQLQQQLDAQLVENQQPAVIHKPAVMAAAASCLRLRNKGRKTKPPEDRAGRPLTLTNHTNQRVGSRIPSLGKKLNPK</sequence>
<feature type="compositionally biased region" description="Pro residues" evidence="1">
    <location>
        <begin position="101"/>
        <end position="125"/>
    </location>
</feature>
<feature type="compositionally biased region" description="Basic and acidic residues" evidence="1">
    <location>
        <begin position="40"/>
        <end position="52"/>
    </location>
</feature>
<dbReference type="AlphaFoldDB" id="A0A9N7U2A7"/>
<organism evidence="2 3">
    <name type="scientific">Pleuronectes platessa</name>
    <name type="common">European plaice</name>
    <dbReference type="NCBI Taxonomy" id="8262"/>
    <lineage>
        <taxon>Eukaryota</taxon>
        <taxon>Metazoa</taxon>
        <taxon>Chordata</taxon>
        <taxon>Craniata</taxon>
        <taxon>Vertebrata</taxon>
        <taxon>Euteleostomi</taxon>
        <taxon>Actinopterygii</taxon>
        <taxon>Neopterygii</taxon>
        <taxon>Teleostei</taxon>
        <taxon>Neoteleostei</taxon>
        <taxon>Acanthomorphata</taxon>
        <taxon>Carangaria</taxon>
        <taxon>Pleuronectiformes</taxon>
        <taxon>Pleuronectoidei</taxon>
        <taxon>Pleuronectidae</taxon>
        <taxon>Pleuronectes</taxon>
    </lineage>
</organism>